<dbReference type="EMBL" id="LXQA010148963">
    <property type="protein sequence ID" value="MCI25724.1"/>
    <property type="molecule type" value="Genomic_DNA"/>
</dbReference>
<organism evidence="1 2">
    <name type="scientific">Trifolium medium</name>
    <dbReference type="NCBI Taxonomy" id="97028"/>
    <lineage>
        <taxon>Eukaryota</taxon>
        <taxon>Viridiplantae</taxon>
        <taxon>Streptophyta</taxon>
        <taxon>Embryophyta</taxon>
        <taxon>Tracheophyta</taxon>
        <taxon>Spermatophyta</taxon>
        <taxon>Magnoliopsida</taxon>
        <taxon>eudicotyledons</taxon>
        <taxon>Gunneridae</taxon>
        <taxon>Pentapetalae</taxon>
        <taxon>rosids</taxon>
        <taxon>fabids</taxon>
        <taxon>Fabales</taxon>
        <taxon>Fabaceae</taxon>
        <taxon>Papilionoideae</taxon>
        <taxon>50 kb inversion clade</taxon>
        <taxon>NPAAA clade</taxon>
        <taxon>Hologalegina</taxon>
        <taxon>IRL clade</taxon>
        <taxon>Trifolieae</taxon>
        <taxon>Trifolium</taxon>
    </lineage>
</organism>
<protein>
    <submittedName>
        <fullName evidence="1">Uncharacterized protein</fullName>
    </submittedName>
</protein>
<keyword evidence="2" id="KW-1185">Reference proteome</keyword>
<accession>A0A392QPD6</accession>
<proteinExistence type="predicted"/>
<evidence type="ECO:0000313" key="1">
    <source>
        <dbReference type="EMBL" id="MCI25724.1"/>
    </source>
</evidence>
<name>A0A392QPD6_9FABA</name>
<evidence type="ECO:0000313" key="2">
    <source>
        <dbReference type="Proteomes" id="UP000265520"/>
    </source>
</evidence>
<dbReference type="AlphaFoldDB" id="A0A392QPD6"/>
<reference evidence="1 2" key="1">
    <citation type="journal article" date="2018" name="Front. Plant Sci.">
        <title>Red Clover (Trifolium pratense) and Zigzag Clover (T. medium) - A Picture of Genomic Similarities and Differences.</title>
        <authorList>
            <person name="Dluhosova J."/>
            <person name="Istvanek J."/>
            <person name="Nedelnik J."/>
            <person name="Repkova J."/>
        </authorList>
    </citation>
    <scope>NUCLEOTIDE SEQUENCE [LARGE SCALE GENOMIC DNA]</scope>
    <source>
        <strain evidence="2">cv. 10/8</strain>
        <tissue evidence="1">Leaf</tissue>
    </source>
</reference>
<comment type="caution">
    <text evidence="1">The sequence shown here is derived from an EMBL/GenBank/DDBJ whole genome shotgun (WGS) entry which is preliminary data.</text>
</comment>
<sequence>MNVDDEDVRLDVDLDLRTNLIPGPLSAGFLEQDGPIGHGNLFGLDLNSGRAVGQVQVRVP</sequence>
<dbReference type="Proteomes" id="UP000265520">
    <property type="component" value="Unassembled WGS sequence"/>
</dbReference>
<feature type="non-terminal residue" evidence="1">
    <location>
        <position position="60"/>
    </location>
</feature>